<keyword evidence="4 14" id="KW-0349">Heme</keyword>
<evidence type="ECO:0000256" key="13">
    <source>
        <dbReference type="ARBA" id="ARBA00048423"/>
    </source>
</evidence>
<evidence type="ECO:0000256" key="14">
    <source>
        <dbReference type="PIRNR" id="PIRNR038455"/>
    </source>
</evidence>
<dbReference type="GO" id="GO:0070069">
    <property type="term" value="C:cytochrome complex"/>
    <property type="evidence" value="ECO:0007669"/>
    <property type="project" value="InterPro"/>
</dbReference>
<evidence type="ECO:0000256" key="17">
    <source>
        <dbReference type="PIRSR" id="PIRSR038455-3"/>
    </source>
</evidence>
<keyword evidence="3 14" id="KW-0813">Transport</keyword>
<evidence type="ECO:0000256" key="3">
    <source>
        <dbReference type="ARBA" id="ARBA00022448"/>
    </source>
</evidence>
<comment type="catalytic activity">
    <reaction evidence="13 14">
        <text>S-sulfanyl-L-cysteinyl-[SoxY protein] + thiosulfate + 2 Fe(III)-[cytochrome c] = S-(2-sulfodisulfanyl)-L-cysteinyl-[SoxY protein] + 2 Fe(II)-[cytochrome c] + 2 H(+)</text>
        <dbReference type="Rhea" id="RHEA:51224"/>
        <dbReference type="Rhea" id="RHEA-COMP:10350"/>
        <dbReference type="Rhea" id="RHEA-COMP:14399"/>
        <dbReference type="Rhea" id="RHEA-COMP:14689"/>
        <dbReference type="Rhea" id="RHEA-COMP:14690"/>
        <dbReference type="ChEBI" id="CHEBI:15378"/>
        <dbReference type="ChEBI" id="CHEBI:29033"/>
        <dbReference type="ChEBI" id="CHEBI:29034"/>
        <dbReference type="ChEBI" id="CHEBI:33542"/>
        <dbReference type="ChEBI" id="CHEBI:61963"/>
        <dbReference type="ChEBI" id="CHEBI:140664"/>
        <dbReference type="EC" id="2.8.5.2"/>
    </reaction>
</comment>
<feature type="chain" id="PRO_5013003423" description="SoxAX cytochrome complex subunit A" evidence="18">
    <location>
        <begin position="27"/>
        <end position="282"/>
    </location>
</feature>
<comment type="cofactor">
    <cofactor evidence="16">
        <name>heme</name>
        <dbReference type="ChEBI" id="CHEBI:30413"/>
    </cofactor>
    <text evidence="16">Binds 2 heme groups per subunit.</text>
</comment>
<organism evidence="20 21">
    <name type="scientific">Methyloprofundus sedimenti</name>
    <dbReference type="NCBI Taxonomy" id="1420851"/>
    <lineage>
        <taxon>Bacteria</taxon>
        <taxon>Pseudomonadati</taxon>
        <taxon>Pseudomonadota</taxon>
        <taxon>Gammaproteobacteria</taxon>
        <taxon>Methylococcales</taxon>
        <taxon>Methylococcaceae</taxon>
        <taxon>Methyloprofundus</taxon>
    </lineage>
</organism>
<dbReference type="Gene3D" id="1.10.760.10">
    <property type="entry name" value="Cytochrome c-like domain"/>
    <property type="match status" value="2"/>
</dbReference>
<name>A0A1V8M316_9GAMM</name>
<evidence type="ECO:0000256" key="5">
    <source>
        <dbReference type="ARBA" id="ARBA00022679"/>
    </source>
</evidence>
<evidence type="ECO:0000256" key="15">
    <source>
        <dbReference type="PIRSR" id="PIRSR038455-1"/>
    </source>
</evidence>
<dbReference type="OrthoDB" id="9808312at2"/>
<dbReference type="InterPro" id="IPR036909">
    <property type="entry name" value="Cyt_c-like_dom_sf"/>
</dbReference>
<keyword evidence="5 14" id="KW-0808">Transferase</keyword>
<keyword evidence="9 14" id="KW-0249">Electron transport</keyword>
<dbReference type="InterPro" id="IPR009056">
    <property type="entry name" value="Cyt_c-like_dom"/>
</dbReference>
<proteinExistence type="inferred from homology"/>
<feature type="signal peptide" evidence="18">
    <location>
        <begin position="1"/>
        <end position="26"/>
    </location>
</feature>
<dbReference type="STRING" id="1420851.AU255_15610"/>
<feature type="binding site" description="axial binding residue" evidence="17">
    <location>
        <position position="200"/>
    </location>
    <ligand>
        <name>heme c</name>
        <dbReference type="ChEBI" id="CHEBI:61717"/>
        <label>2</label>
    </ligand>
    <ligandPart>
        <name>Fe</name>
        <dbReference type="ChEBI" id="CHEBI:18248"/>
    </ligandPart>
</feature>
<dbReference type="InterPro" id="IPR025710">
    <property type="entry name" value="SoxA"/>
</dbReference>
<dbReference type="GO" id="GO:0016740">
    <property type="term" value="F:transferase activity"/>
    <property type="evidence" value="ECO:0007669"/>
    <property type="project" value="UniProtKB-KW"/>
</dbReference>
<feature type="active site" description="Cysteine persulfide intermediate" evidence="15">
    <location>
        <position position="243"/>
    </location>
</feature>
<evidence type="ECO:0000256" key="4">
    <source>
        <dbReference type="ARBA" id="ARBA00022617"/>
    </source>
</evidence>
<evidence type="ECO:0000256" key="2">
    <source>
        <dbReference type="ARBA" id="ARBA00011530"/>
    </source>
</evidence>
<sequence length="282" mass="31738">MISCRLNAAIAAMVFCLIFFSASTPASPTEDRQQIRAFYQQLFPQLTLDDYAQGVYAIDPDAKASWLAIEEFPPYELALEKGEALFKRPFANGSGYADCFANKGISIAQNYPYWDKQKQQIVTLASALNECRKNNQLSPLTYGKGEINYLLAYMAFTSRGQRINTRIPDDSPAALAAYQQGKAYFYQRRGQLNFSCASCHLDNAGKYIRSEILSPALGHTTHWPAYRLNTGEMGTLHRRFMVCNKLIRAPVDPAQSTALRQLEYYLSFMDFGLPLNGPSTRK</sequence>
<keyword evidence="7 18" id="KW-0732">Signal</keyword>
<evidence type="ECO:0000256" key="8">
    <source>
        <dbReference type="ARBA" id="ARBA00022764"/>
    </source>
</evidence>
<feature type="binding site" description="covalent" evidence="16">
    <location>
        <position position="199"/>
    </location>
    <ligand>
        <name>heme c</name>
        <dbReference type="ChEBI" id="CHEBI:61717"/>
        <label>2</label>
    </ligand>
</feature>
<dbReference type="AlphaFoldDB" id="A0A1V8M316"/>
<gene>
    <name evidence="20" type="ORF">AU255_15610</name>
</gene>
<dbReference type="Pfam" id="PF21342">
    <property type="entry name" value="SoxA-TsdA_cyt-c"/>
    <property type="match status" value="1"/>
</dbReference>
<feature type="binding site" description="covalent" evidence="16">
    <location>
        <position position="196"/>
    </location>
    <ligand>
        <name>heme c</name>
        <dbReference type="ChEBI" id="CHEBI:61717"/>
        <label>2</label>
    </ligand>
</feature>
<dbReference type="PIRSF" id="PIRSF038455">
    <property type="entry name" value="SoxA"/>
    <property type="match status" value="1"/>
</dbReference>
<dbReference type="EMBL" id="LPUF01000003">
    <property type="protein sequence ID" value="OQK15957.1"/>
    <property type="molecule type" value="Genomic_DNA"/>
</dbReference>
<evidence type="ECO:0000256" key="1">
    <source>
        <dbReference type="ARBA" id="ARBA00004418"/>
    </source>
</evidence>
<dbReference type="GO" id="GO:0020037">
    <property type="term" value="F:heme binding"/>
    <property type="evidence" value="ECO:0007669"/>
    <property type="project" value="InterPro"/>
</dbReference>
<keyword evidence="10 14" id="KW-0408">Iron</keyword>
<feature type="domain" description="Cytochrome c" evidence="19">
    <location>
        <begin position="81"/>
        <end position="163"/>
    </location>
</feature>
<evidence type="ECO:0000256" key="11">
    <source>
        <dbReference type="ARBA" id="ARBA00025746"/>
    </source>
</evidence>
<evidence type="ECO:0000256" key="12">
    <source>
        <dbReference type="ARBA" id="ARBA00048077"/>
    </source>
</evidence>
<comment type="catalytic activity">
    <reaction evidence="12 14">
        <text>L-cysteinyl-[SoxY protein] + thiosulfate + 2 Fe(III)-[cytochrome c] = S-sulfosulfanyl-L-cysteinyl-[SoxY protein] + 2 Fe(II)-[cytochrome c] + 2 H(+)</text>
        <dbReference type="Rhea" id="RHEA:56720"/>
        <dbReference type="Rhea" id="RHEA-COMP:10350"/>
        <dbReference type="Rhea" id="RHEA-COMP:14328"/>
        <dbReference type="Rhea" id="RHEA-COMP:14399"/>
        <dbReference type="Rhea" id="RHEA-COMP:14691"/>
        <dbReference type="ChEBI" id="CHEBI:15378"/>
        <dbReference type="ChEBI" id="CHEBI:29033"/>
        <dbReference type="ChEBI" id="CHEBI:29034"/>
        <dbReference type="ChEBI" id="CHEBI:29950"/>
        <dbReference type="ChEBI" id="CHEBI:33542"/>
        <dbReference type="ChEBI" id="CHEBI:139321"/>
        <dbReference type="EC" id="2.8.5.2"/>
    </reaction>
</comment>
<comment type="subcellular location">
    <subcellularLocation>
        <location evidence="1 14">Periplasm</location>
    </subcellularLocation>
</comment>
<dbReference type="GO" id="GO:0016669">
    <property type="term" value="F:oxidoreductase activity, acting on a sulfur group of donors, cytochrome as acceptor"/>
    <property type="evidence" value="ECO:0007669"/>
    <property type="project" value="InterPro"/>
</dbReference>
<feature type="binding site" description="axial binding residue" evidence="17">
    <location>
        <position position="131"/>
    </location>
    <ligand>
        <name>heme c</name>
        <dbReference type="ChEBI" id="CHEBI:61717"/>
        <label>1</label>
    </ligand>
    <ligandPart>
        <name>Fe</name>
        <dbReference type="ChEBI" id="CHEBI:18248"/>
    </ligandPart>
</feature>
<keyword evidence="21" id="KW-1185">Reference proteome</keyword>
<reference evidence="20 21" key="1">
    <citation type="submission" date="2015-12" db="EMBL/GenBank/DDBJ databases">
        <authorList>
            <person name="Shamseldin A."/>
            <person name="Moawad H."/>
            <person name="Abd El-Rahim W.M."/>
            <person name="Sadowsky M.J."/>
        </authorList>
    </citation>
    <scope>NUCLEOTIDE SEQUENCE [LARGE SCALE GENOMIC DNA]</scope>
    <source>
        <strain evidence="20 21">WF1</strain>
    </source>
</reference>
<accession>A0A1V8M316</accession>
<comment type="similarity">
    <text evidence="11 14">Belongs to the SoxA family.</text>
</comment>
<evidence type="ECO:0000256" key="10">
    <source>
        <dbReference type="ARBA" id="ARBA00023004"/>
    </source>
</evidence>
<keyword evidence="6 14" id="KW-0479">Metal-binding</keyword>
<dbReference type="GO" id="GO:0042597">
    <property type="term" value="C:periplasmic space"/>
    <property type="evidence" value="ECO:0007669"/>
    <property type="project" value="UniProtKB-SubCell"/>
</dbReference>
<dbReference type="GO" id="GO:0019417">
    <property type="term" value="P:sulfur oxidation"/>
    <property type="evidence" value="ECO:0007669"/>
    <property type="project" value="InterPro"/>
</dbReference>
<dbReference type="EC" id="2.8.5.2" evidence="14"/>
<dbReference type="SUPFAM" id="SSF46626">
    <property type="entry name" value="Cytochrome c"/>
    <property type="match status" value="2"/>
</dbReference>
<feature type="binding site" description="covalent" evidence="16">
    <location>
        <position position="99"/>
    </location>
    <ligand>
        <name>heme c</name>
        <dbReference type="ChEBI" id="CHEBI:61717"/>
        <label>1</label>
    </ligand>
</feature>
<keyword evidence="8 14" id="KW-0574">Periplasm</keyword>
<evidence type="ECO:0000256" key="9">
    <source>
        <dbReference type="ARBA" id="ARBA00022982"/>
    </source>
</evidence>
<dbReference type="NCBIfam" id="TIGR04484">
    <property type="entry name" value="thiosulf_SoxA"/>
    <property type="match status" value="1"/>
</dbReference>
<evidence type="ECO:0000259" key="19">
    <source>
        <dbReference type="Pfam" id="PF21342"/>
    </source>
</evidence>
<evidence type="ECO:0000256" key="16">
    <source>
        <dbReference type="PIRSR" id="PIRSR038455-2"/>
    </source>
</evidence>
<dbReference type="Proteomes" id="UP000191980">
    <property type="component" value="Unassembled WGS sequence"/>
</dbReference>
<evidence type="ECO:0000256" key="6">
    <source>
        <dbReference type="ARBA" id="ARBA00022723"/>
    </source>
</evidence>
<dbReference type="GO" id="GO:0046872">
    <property type="term" value="F:metal ion binding"/>
    <property type="evidence" value="ECO:0007669"/>
    <property type="project" value="UniProtKB-KW"/>
</dbReference>
<evidence type="ECO:0000256" key="18">
    <source>
        <dbReference type="SAM" id="SignalP"/>
    </source>
</evidence>
<protein>
    <recommendedName>
        <fullName evidence="14">SoxAX cytochrome complex subunit A</fullName>
        <ecNumber evidence="14">2.8.5.2</ecNumber>
    </recommendedName>
    <alternativeName>
        <fullName evidence="14">Protein SoxA</fullName>
    </alternativeName>
    <alternativeName>
        <fullName evidence="14">Sulfur oxidizing protein A</fullName>
    </alternativeName>
    <alternativeName>
        <fullName evidence="14">Thiosulfate-oxidizing multienzyme system protein SoxA</fullName>
    </alternativeName>
</protein>
<evidence type="ECO:0000256" key="7">
    <source>
        <dbReference type="ARBA" id="ARBA00022729"/>
    </source>
</evidence>
<feature type="binding site" description="axial binding residue" evidence="17">
    <location>
        <position position="243"/>
    </location>
    <ligand>
        <name>heme c</name>
        <dbReference type="ChEBI" id="CHEBI:61717"/>
        <label>2</label>
    </ligand>
    <ligandPart>
        <name>Fe</name>
        <dbReference type="ChEBI" id="CHEBI:18248"/>
    </ligandPart>
</feature>
<feature type="binding site" evidence="16">
    <location>
        <position position="239"/>
    </location>
    <ligand>
        <name>substrate</name>
    </ligand>
</feature>
<dbReference type="GO" id="GO:0009055">
    <property type="term" value="F:electron transfer activity"/>
    <property type="evidence" value="ECO:0007669"/>
    <property type="project" value="InterPro"/>
</dbReference>
<evidence type="ECO:0000313" key="21">
    <source>
        <dbReference type="Proteomes" id="UP000191980"/>
    </source>
</evidence>
<comment type="caution">
    <text evidence="20">The sequence shown here is derived from an EMBL/GenBank/DDBJ whole genome shotgun (WGS) entry which is preliminary data.</text>
</comment>
<evidence type="ECO:0000313" key="20">
    <source>
        <dbReference type="EMBL" id="OQK15957.1"/>
    </source>
</evidence>
<comment type="subunit">
    <text evidence="2 14">Heterodimer of SoxA and SoxX.</text>
</comment>